<dbReference type="InterPro" id="IPR001633">
    <property type="entry name" value="EAL_dom"/>
</dbReference>
<feature type="transmembrane region" description="Helical" evidence="1">
    <location>
        <begin position="57"/>
        <end position="78"/>
    </location>
</feature>
<reference evidence="6 7" key="1">
    <citation type="submission" date="2019-07" db="EMBL/GenBank/DDBJ databases">
        <title>Tepidimonas taiwanensis I1-1 draft genome.</title>
        <authorList>
            <person name="Da Costa M.S."/>
            <person name="Froufe H.J.C."/>
            <person name="Egas C."/>
            <person name="Albuquerque L."/>
        </authorList>
    </citation>
    <scope>NUCLEOTIDE SEQUENCE [LARGE SCALE GENOMIC DNA]</scope>
    <source>
        <strain evidence="6 7">I1-1</strain>
    </source>
</reference>
<evidence type="ECO:0000259" key="4">
    <source>
        <dbReference type="PROSITE" id="PS50883"/>
    </source>
</evidence>
<dbReference type="OrthoDB" id="9813903at2"/>
<evidence type="ECO:0000313" key="6">
    <source>
        <dbReference type="EMBL" id="TSE28892.1"/>
    </source>
</evidence>
<dbReference type="EMBL" id="VJOM01000044">
    <property type="protein sequence ID" value="TSE28892.1"/>
    <property type="molecule type" value="Genomic_DNA"/>
</dbReference>
<dbReference type="InterPro" id="IPR029787">
    <property type="entry name" value="Nucleotide_cyclase"/>
</dbReference>
<dbReference type="PROSITE" id="PS50113">
    <property type="entry name" value="PAC"/>
    <property type="match status" value="2"/>
</dbReference>
<dbReference type="InterPro" id="IPR035919">
    <property type="entry name" value="EAL_sf"/>
</dbReference>
<feature type="domain" description="EAL" evidence="4">
    <location>
        <begin position="867"/>
        <end position="1119"/>
    </location>
</feature>
<dbReference type="InterPro" id="IPR000160">
    <property type="entry name" value="GGDEF_dom"/>
</dbReference>
<dbReference type="PANTHER" id="PTHR44757">
    <property type="entry name" value="DIGUANYLATE CYCLASE DGCP"/>
    <property type="match status" value="1"/>
</dbReference>
<dbReference type="PANTHER" id="PTHR44757:SF2">
    <property type="entry name" value="BIOFILM ARCHITECTURE MAINTENANCE PROTEIN MBAA"/>
    <property type="match status" value="1"/>
</dbReference>
<dbReference type="CDD" id="cd01949">
    <property type="entry name" value="GGDEF"/>
    <property type="match status" value="1"/>
</dbReference>
<feature type="domain" description="PAC" evidence="3">
    <location>
        <begin position="630"/>
        <end position="684"/>
    </location>
</feature>
<dbReference type="AlphaFoldDB" id="A0A554WZ94"/>
<dbReference type="SMART" id="SM00267">
    <property type="entry name" value="GGDEF"/>
    <property type="match status" value="1"/>
</dbReference>
<dbReference type="Pfam" id="PF00563">
    <property type="entry name" value="EAL"/>
    <property type="match status" value="1"/>
</dbReference>
<dbReference type="Gene3D" id="3.30.450.20">
    <property type="entry name" value="PAS domain"/>
    <property type="match status" value="2"/>
</dbReference>
<dbReference type="SMART" id="SM00091">
    <property type="entry name" value="PAS"/>
    <property type="match status" value="2"/>
</dbReference>
<protein>
    <submittedName>
        <fullName evidence="6">Phytochrome-like protein cph2</fullName>
    </submittedName>
</protein>
<feature type="domain" description="PAC" evidence="3">
    <location>
        <begin position="510"/>
        <end position="562"/>
    </location>
</feature>
<dbReference type="SUPFAM" id="SSF55073">
    <property type="entry name" value="Nucleotide cyclase"/>
    <property type="match status" value="1"/>
</dbReference>
<dbReference type="SMART" id="SM00086">
    <property type="entry name" value="PAC"/>
    <property type="match status" value="2"/>
</dbReference>
<evidence type="ECO:0000259" key="3">
    <source>
        <dbReference type="PROSITE" id="PS50113"/>
    </source>
</evidence>
<dbReference type="InterPro" id="IPR013656">
    <property type="entry name" value="PAS_4"/>
</dbReference>
<dbReference type="CDD" id="cd01948">
    <property type="entry name" value="EAL"/>
    <property type="match status" value="1"/>
</dbReference>
<organism evidence="6 7">
    <name type="scientific">Tepidimonas taiwanensis</name>
    <dbReference type="NCBI Taxonomy" id="307486"/>
    <lineage>
        <taxon>Bacteria</taxon>
        <taxon>Pseudomonadati</taxon>
        <taxon>Pseudomonadota</taxon>
        <taxon>Betaproteobacteria</taxon>
        <taxon>Burkholderiales</taxon>
        <taxon>Tepidimonas</taxon>
    </lineage>
</organism>
<dbReference type="PROSITE" id="PS50887">
    <property type="entry name" value="GGDEF"/>
    <property type="match status" value="1"/>
</dbReference>
<dbReference type="PROSITE" id="PS50112">
    <property type="entry name" value="PAS"/>
    <property type="match status" value="2"/>
</dbReference>
<sequence length="1129" mass="122908">MATSEPHPSAGAARRHRRALLLVMLYATVAALWITVSDALLAWALPAGPLRERIGTVKGWLFVGVTAVLLYGLLYRWADGGDGGEADTLPPPPAGSAPRIVPRWALALLAVTIVGLTALTQAQRYELAQRAVERQLQVSARAKAEQLADWHRERLDDLRLFTQTRPLRDGWTAWRQTPSTDTEATLRHRLTLVLRSGRYRNAGVLDAQGRAIWADGGDATTASPNVRAAVEAALAGVPVATRVWHDGHGWQWLYAAALTDTAETGAVALFIAAPERLAALQASDPAAPYPESVMLARREGEQVWFLDGPTAQGRDPSLPADHPRHPAARLLRGEAPAGVAIAGEDRLSTPVWAVGQPVAGTDWWLLVMLPRAHVLDQALLGAGASLLAALLALFAMIVGALLFDQRARLIQSRARAAELQAVYARLADSEARYRLLAEHGADVVWLYDLAHDRFEYVSPSVQRLLGLPPQALVGRPFDDVLTPAARAHVRQRLPERLAELARGEASAMTETTELVLQHADGRAVVSETVSSLVLDAQGQPVRLQGVTRDLTARREAEAQIRRLTQAIEQSPAAVVITDAEGHIEYVNPAFERISGYRLAQVQGRNPRMLSSGRVPASTWRQAWRLLRDGRPWSGEVINRRPDGSEYLQAVTIAPVLDPHGQITHYVSVQLDISAQRDAEAKAYQLAWFDPLTGLPNRARTLQVIANALQGDRLHRRHRALLLLNIDRFKTFNEALGHASGDALLRQLAQRLQQDLPPVALLARLGGDEFALLTQASTGDVLSASQEAQRLAEAIHAALAAPFDAGDGSDRRVNITVSIGIAVLPHGADESPLNVLRRADTALRRAKEMGGRQSVFFDEAMGATVAQRFAIEQALRRALGAQELRLYLQPQTDATGRWRAAEALVRWQHPTQGLVPPAAFVPVAEDCDLIAPLGAWVLEATCAELGRLARAGCRLPIAVNVSPRQFHRPHFVDEVLTALRRHGAEPADLVLEVTEGVVVDDVDAVVERMRALTSEGVRFSIDDFGTGYSSLSYLRRLPIHEIKIDRSFVQDAPRDAGSAALVEAIIAVAERLRLRVVAEGVETPEHAAYFARWPHVLQQGYLHGLPEPAAAVLARWLADECPGGAANGAR</sequence>
<keyword evidence="7" id="KW-1185">Reference proteome</keyword>
<name>A0A554WZ94_9BURK</name>
<dbReference type="InterPro" id="IPR000700">
    <property type="entry name" value="PAS-assoc_C"/>
</dbReference>
<dbReference type="PROSITE" id="PS50883">
    <property type="entry name" value="EAL"/>
    <property type="match status" value="1"/>
</dbReference>
<proteinExistence type="predicted"/>
<dbReference type="InterPro" id="IPR052155">
    <property type="entry name" value="Biofilm_reg_signaling"/>
</dbReference>
<feature type="domain" description="PAS" evidence="2">
    <location>
        <begin position="429"/>
        <end position="500"/>
    </location>
</feature>
<feature type="domain" description="PAS" evidence="2">
    <location>
        <begin position="559"/>
        <end position="605"/>
    </location>
</feature>
<evidence type="ECO:0000313" key="7">
    <source>
        <dbReference type="Proteomes" id="UP000317763"/>
    </source>
</evidence>
<dbReference type="Gene3D" id="3.20.20.450">
    <property type="entry name" value="EAL domain"/>
    <property type="match status" value="1"/>
</dbReference>
<dbReference type="Pfam" id="PF08448">
    <property type="entry name" value="PAS_4"/>
    <property type="match status" value="1"/>
</dbReference>
<dbReference type="InterPro" id="IPR043128">
    <property type="entry name" value="Rev_trsase/Diguanyl_cyclase"/>
</dbReference>
<dbReference type="Gene3D" id="3.30.70.270">
    <property type="match status" value="1"/>
</dbReference>
<gene>
    <name evidence="6" type="primary">cph2_6</name>
    <name evidence="6" type="ORF">Ttaiw_02479</name>
</gene>
<comment type="caution">
    <text evidence="6">The sequence shown here is derived from an EMBL/GenBank/DDBJ whole genome shotgun (WGS) entry which is preliminary data.</text>
</comment>
<dbReference type="CDD" id="cd00130">
    <property type="entry name" value="PAS"/>
    <property type="match status" value="2"/>
</dbReference>
<dbReference type="Proteomes" id="UP000317763">
    <property type="component" value="Unassembled WGS sequence"/>
</dbReference>
<dbReference type="InterPro" id="IPR000014">
    <property type="entry name" value="PAS"/>
</dbReference>
<dbReference type="Pfam" id="PF00990">
    <property type="entry name" value="GGDEF"/>
    <property type="match status" value="1"/>
</dbReference>
<dbReference type="SMART" id="SM00052">
    <property type="entry name" value="EAL"/>
    <property type="match status" value="1"/>
</dbReference>
<dbReference type="SUPFAM" id="SSF141868">
    <property type="entry name" value="EAL domain-like"/>
    <property type="match status" value="1"/>
</dbReference>
<accession>A0A554WZ94</accession>
<dbReference type="STRING" id="307486.GCA_000807215_02692"/>
<dbReference type="RefSeq" id="WP_143898504.1">
    <property type="nucleotide sequence ID" value="NZ_CP083911.1"/>
</dbReference>
<keyword evidence="1" id="KW-1133">Transmembrane helix</keyword>
<dbReference type="InterPro" id="IPR035965">
    <property type="entry name" value="PAS-like_dom_sf"/>
</dbReference>
<keyword evidence="1" id="KW-0472">Membrane</keyword>
<feature type="transmembrane region" description="Helical" evidence="1">
    <location>
        <begin position="378"/>
        <end position="403"/>
    </location>
</feature>
<feature type="domain" description="GGDEF" evidence="5">
    <location>
        <begin position="716"/>
        <end position="858"/>
    </location>
</feature>
<evidence type="ECO:0000259" key="2">
    <source>
        <dbReference type="PROSITE" id="PS50112"/>
    </source>
</evidence>
<feature type="transmembrane region" description="Helical" evidence="1">
    <location>
        <begin position="20"/>
        <end position="45"/>
    </location>
</feature>
<keyword evidence="1" id="KW-0812">Transmembrane</keyword>
<dbReference type="NCBIfam" id="TIGR00254">
    <property type="entry name" value="GGDEF"/>
    <property type="match status" value="1"/>
</dbReference>
<dbReference type="NCBIfam" id="TIGR00229">
    <property type="entry name" value="sensory_box"/>
    <property type="match status" value="2"/>
</dbReference>
<evidence type="ECO:0000259" key="5">
    <source>
        <dbReference type="PROSITE" id="PS50887"/>
    </source>
</evidence>
<dbReference type="SUPFAM" id="SSF55785">
    <property type="entry name" value="PYP-like sensor domain (PAS domain)"/>
    <property type="match status" value="2"/>
</dbReference>
<dbReference type="Pfam" id="PF13426">
    <property type="entry name" value="PAS_9"/>
    <property type="match status" value="1"/>
</dbReference>
<dbReference type="InterPro" id="IPR001610">
    <property type="entry name" value="PAC"/>
</dbReference>
<evidence type="ECO:0000256" key="1">
    <source>
        <dbReference type="SAM" id="Phobius"/>
    </source>
</evidence>